<accession>A0A9W8A2B9</accession>
<dbReference type="Pfam" id="PF23579">
    <property type="entry name" value="ARM_TBCD"/>
    <property type="match status" value="1"/>
</dbReference>
<feature type="domain" description="Tubulin-folding cofactor D ARM repeats" evidence="3">
    <location>
        <begin position="325"/>
        <end position="444"/>
    </location>
</feature>
<dbReference type="PANTHER" id="PTHR12658:SF0">
    <property type="entry name" value="TUBULIN-SPECIFIC CHAPERONE D"/>
    <property type="match status" value="1"/>
</dbReference>
<feature type="domain" description="Tubulin-folding cofactor D ARM repeats" evidence="3">
    <location>
        <begin position="469"/>
        <end position="588"/>
    </location>
</feature>
<dbReference type="InterPro" id="IPR033162">
    <property type="entry name" value="TBCD"/>
</dbReference>
<dbReference type="GO" id="GO:0007021">
    <property type="term" value="P:tubulin complex assembly"/>
    <property type="evidence" value="ECO:0007669"/>
    <property type="project" value="InterPro"/>
</dbReference>
<dbReference type="InterPro" id="IPR011989">
    <property type="entry name" value="ARM-like"/>
</dbReference>
<dbReference type="GO" id="GO:0005096">
    <property type="term" value="F:GTPase activator activity"/>
    <property type="evidence" value="ECO:0007669"/>
    <property type="project" value="InterPro"/>
</dbReference>
<proteinExistence type="predicted"/>
<evidence type="ECO:0000259" key="2">
    <source>
        <dbReference type="Pfam" id="PF12612"/>
    </source>
</evidence>
<dbReference type="EMBL" id="JANBPU010000005">
    <property type="protein sequence ID" value="KAJ1921423.1"/>
    <property type="molecule type" value="Genomic_DNA"/>
</dbReference>
<reference evidence="4" key="1">
    <citation type="submission" date="2022-07" db="EMBL/GenBank/DDBJ databases">
        <title>Phylogenomic reconstructions and comparative analyses of Kickxellomycotina fungi.</title>
        <authorList>
            <person name="Reynolds N.K."/>
            <person name="Stajich J.E."/>
            <person name="Barry K."/>
            <person name="Grigoriev I.V."/>
            <person name="Crous P."/>
            <person name="Smith M.E."/>
        </authorList>
    </citation>
    <scope>NUCLEOTIDE SEQUENCE</scope>
    <source>
        <strain evidence="4">NBRC 100468</strain>
    </source>
</reference>
<dbReference type="Pfam" id="PF25767">
    <property type="entry name" value="ARM_TBCD_2nd"/>
    <property type="match status" value="2"/>
</dbReference>
<dbReference type="PANTHER" id="PTHR12658">
    <property type="entry name" value="BETA-TUBULIN COFACTOR D"/>
    <property type="match status" value="1"/>
</dbReference>
<dbReference type="SUPFAM" id="SSF48371">
    <property type="entry name" value="ARM repeat"/>
    <property type="match status" value="2"/>
</dbReference>
<dbReference type="GO" id="GO:0000226">
    <property type="term" value="P:microtubule cytoskeleton organization"/>
    <property type="evidence" value="ECO:0007669"/>
    <property type="project" value="TreeGrafter"/>
</dbReference>
<organism evidence="4 5">
    <name type="scientific">Mycoemilia scoparia</name>
    <dbReference type="NCBI Taxonomy" id="417184"/>
    <lineage>
        <taxon>Eukaryota</taxon>
        <taxon>Fungi</taxon>
        <taxon>Fungi incertae sedis</taxon>
        <taxon>Zoopagomycota</taxon>
        <taxon>Kickxellomycotina</taxon>
        <taxon>Kickxellomycetes</taxon>
        <taxon>Kickxellales</taxon>
        <taxon>Kickxellaceae</taxon>
        <taxon>Mycoemilia</taxon>
    </lineage>
</organism>
<comment type="caution">
    <text evidence="4">The sequence shown here is derived from an EMBL/GenBank/DDBJ whole genome shotgun (WGS) entry which is preliminary data.</text>
</comment>
<dbReference type="AlphaFoldDB" id="A0A9W8A2B9"/>
<dbReference type="Pfam" id="PF12612">
    <property type="entry name" value="TFCD_C"/>
    <property type="match status" value="1"/>
</dbReference>
<gene>
    <name evidence="4" type="ORF">H4219_000740</name>
</gene>
<evidence type="ECO:0000259" key="3">
    <source>
        <dbReference type="Pfam" id="PF25767"/>
    </source>
</evidence>
<dbReference type="OrthoDB" id="10253476at2759"/>
<dbReference type="InterPro" id="IPR058033">
    <property type="entry name" value="ARM_TBCD_2nd"/>
</dbReference>
<dbReference type="Proteomes" id="UP001150538">
    <property type="component" value="Unassembled WGS sequence"/>
</dbReference>
<dbReference type="InterPro" id="IPR022577">
    <property type="entry name" value="TBCD_C"/>
</dbReference>
<name>A0A9W8A2B9_9FUNG</name>
<evidence type="ECO:0000313" key="5">
    <source>
        <dbReference type="Proteomes" id="UP001150538"/>
    </source>
</evidence>
<keyword evidence="1" id="KW-0143">Chaperone</keyword>
<dbReference type="GO" id="GO:0007023">
    <property type="term" value="P:post-chaperonin tubulin folding pathway"/>
    <property type="evidence" value="ECO:0007669"/>
    <property type="project" value="InterPro"/>
</dbReference>
<dbReference type="Gene3D" id="1.25.10.10">
    <property type="entry name" value="Leucine-rich Repeat Variant"/>
    <property type="match status" value="2"/>
</dbReference>
<sequence length="1243" mass="139915">MQAEQDLVTTNRQVSFFKEKKWFEKALTELVSLAQDQSKWKTERSPSKSEWSREKELEKVLNQYQEMPNCLESSIEFIMTTVVQETIKPYILAWEDGIEAGLRVGDSRGESSGHSHKSTISTNRMDHLFRLLYVLSKVKGYKHLIKLFSNQVSDVEPVLHFLEACLEEKADKQWETRFIVYLWLTLLVMTPFDLRSIDSRASANTSLIGKWKTAGQISLKASGKEMEGAALMLSRLLTRKDTLPTELPKFLDWCFETLDSVVSSDESYSIQDIFVINGILRTICNVYRVGDRILLNPTLESTFSRLMALNENAVFQKILEENVLARKLMVKVSQRIALCYLRPTVASWRYHVGVRSLAIGLGQDKESQGSIKNDSSKFNAEESDDDFVPEEVEHLLNIIFEGLKDTDTIVRWSAAKGIGRITFRLPRQFGLEVIQMVVDQLAENTIPRHSADTTPNLFPQVEPLDLAMTSEYTWHGVCLALAELARRGLLLVEILDSIMPWILRALTYEVQRGSHSVGSNVRDAACYVAWSFARAYDFSKELFQSWVLPLATTLVSVAVFDREIHVRRAASAAFQEHVGRHGAFPHGISVLKLTDFYSVGIMGKAYISVSSKVAKFDEYKRPLVIHVATNTLYHWHIKTRELAAESLKELSLAVPEIFLTTLIPEMIRNTRSPLLPMRHGALCGLSYVVPALFNAKFVGSEDFEAHKDLVTKILQVPEQIPKQYFADFNSKFTLIALSQYIEKTILSAIVVESHYIGEYWSYIFMMLDRKEEEVHQAACNVIATIVSLYPINAADVIKRVIDGCNPQKPESTRRGSLLALGYLAATKEDQISSELIMMLQDTILNVFIDDEVASTTTVEMRQNAAETLGVFFKYLNSQKSDLLPPSWTAKTIELLKIATNDYTLDHRGDVGSLVRMGSLRSLLSIAPLLLPKISGDQADDVLGVALSQAAERIEKLRKAAGEVVHYILHEFEGITYTNIKLAARILVKEKSSNPGTWQDHDLAFEFLAPILEFRVYRKYMLSNWIVTAGGMTESLSKAAGGQLADFISALQPEMSSGRALSPPGLLFSVDDWVCRFDALSDIVDTFAFYLGNDRIILPLLSTTDLLLEWGLFEDSEIPINLWKRLCQRIQRVAFKSTDVKKLSLCIKLYTNLSLVVPDLLPMVLKPMVGYLSHSMSRVRQSAADQIFMALSMSELLDVSNVEDGGNSIDALLTTTDWAASTKVNQGARQQLIALIKNHMGGCF</sequence>
<feature type="domain" description="Tubulin-folding cofactor D C-terminal" evidence="2">
    <location>
        <begin position="942"/>
        <end position="1141"/>
    </location>
</feature>
<evidence type="ECO:0000313" key="4">
    <source>
        <dbReference type="EMBL" id="KAJ1921423.1"/>
    </source>
</evidence>
<evidence type="ECO:0000256" key="1">
    <source>
        <dbReference type="ARBA" id="ARBA00023186"/>
    </source>
</evidence>
<dbReference type="InterPro" id="IPR016024">
    <property type="entry name" value="ARM-type_fold"/>
</dbReference>
<dbReference type="GO" id="GO:0048487">
    <property type="term" value="F:beta-tubulin binding"/>
    <property type="evidence" value="ECO:0007669"/>
    <property type="project" value="InterPro"/>
</dbReference>
<evidence type="ECO:0008006" key="6">
    <source>
        <dbReference type="Google" id="ProtNLM"/>
    </source>
</evidence>
<protein>
    <recommendedName>
        <fullName evidence="6">Tubulin-specific chaperone D</fullName>
    </recommendedName>
</protein>
<keyword evidence="5" id="KW-1185">Reference proteome</keyword>